<feature type="transmembrane region" description="Helical" evidence="2">
    <location>
        <begin position="105"/>
        <end position="123"/>
    </location>
</feature>
<dbReference type="Proteomes" id="UP000245998">
    <property type="component" value="Unassembled WGS sequence"/>
</dbReference>
<keyword evidence="2" id="KW-1133">Transmembrane helix</keyword>
<evidence type="ECO:0008006" key="5">
    <source>
        <dbReference type="Google" id="ProtNLM"/>
    </source>
</evidence>
<reference evidence="3 4" key="1">
    <citation type="submission" date="2018-04" db="EMBL/GenBank/DDBJ databases">
        <title>Camelliibacillus theae gen. nov., sp. nov., isolated from Pu'er tea.</title>
        <authorList>
            <person name="Niu L."/>
        </authorList>
    </citation>
    <scope>NUCLEOTIDE SEQUENCE [LARGE SCALE GENOMIC DNA]</scope>
    <source>
        <strain evidence="3 4">T8</strain>
    </source>
</reference>
<evidence type="ECO:0000313" key="4">
    <source>
        <dbReference type="Proteomes" id="UP000245998"/>
    </source>
</evidence>
<name>A0A2U1K651_9BACI</name>
<proteinExistence type="predicted"/>
<evidence type="ECO:0000313" key="3">
    <source>
        <dbReference type="EMBL" id="PWA12443.1"/>
    </source>
</evidence>
<keyword evidence="2" id="KW-0812">Transmembrane</keyword>
<comment type="caution">
    <text evidence="3">The sequence shown here is derived from an EMBL/GenBank/DDBJ whole genome shotgun (WGS) entry which is preliminary data.</text>
</comment>
<protein>
    <recommendedName>
        <fullName evidence="5">DUF4190 domain-containing protein</fullName>
    </recommendedName>
</protein>
<feature type="transmembrane region" description="Helical" evidence="2">
    <location>
        <begin position="64"/>
        <end position="93"/>
    </location>
</feature>
<sequence>MKEEEFQSEKPKNEENPEQRHRFLEETAAEVVPIQDGRQHEYDRQRHLEEDKEENTKVDAKSSIGIFALVLSILSLLFMPIILGAAGIIVGFLAKRRDANTMGNWAIVIGAVSIIVSLFFSPFI</sequence>
<organism evidence="3 4">
    <name type="scientific">Pueribacillus theae</name>
    <dbReference type="NCBI Taxonomy" id="2171751"/>
    <lineage>
        <taxon>Bacteria</taxon>
        <taxon>Bacillati</taxon>
        <taxon>Bacillota</taxon>
        <taxon>Bacilli</taxon>
        <taxon>Bacillales</taxon>
        <taxon>Bacillaceae</taxon>
        <taxon>Pueribacillus</taxon>
    </lineage>
</organism>
<keyword evidence="2" id="KW-0472">Membrane</keyword>
<keyword evidence="4" id="KW-1185">Reference proteome</keyword>
<accession>A0A2U1K651</accession>
<evidence type="ECO:0000256" key="2">
    <source>
        <dbReference type="SAM" id="Phobius"/>
    </source>
</evidence>
<dbReference type="InterPro" id="IPR055338">
    <property type="entry name" value="YqfX-like"/>
</dbReference>
<dbReference type="EMBL" id="QCZG01000008">
    <property type="protein sequence ID" value="PWA12443.1"/>
    <property type="molecule type" value="Genomic_DNA"/>
</dbReference>
<dbReference type="AlphaFoldDB" id="A0A2U1K651"/>
<dbReference type="PANTHER" id="PTHR40040">
    <property type="entry name" value="SMALL HYDROPHOBIC PROTEIN-RELATED"/>
    <property type="match status" value="1"/>
</dbReference>
<gene>
    <name evidence="3" type="ORF">DCC39_05350</name>
</gene>
<feature type="region of interest" description="Disordered" evidence="1">
    <location>
        <begin position="1"/>
        <end position="21"/>
    </location>
</feature>
<evidence type="ECO:0000256" key="1">
    <source>
        <dbReference type="SAM" id="MobiDB-lite"/>
    </source>
</evidence>
<dbReference type="OrthoDB" id="2943217at2"/>
<dbReference type="RefSeq" id="WP_116553860.1">
    <property type="nucleotide sequence ID" value="NZ_QCZG01000008.1"/>
</dbReference>
<dbReference type="PANTHER" id="PTHR40040:SF1">
    <property type="entry name" value="MEMBRANE PROTEIN"/>
    <property type="match status" value="1"/>
</dbReference>